<organism evidence="1 2">
    <name type="scientific">Xylaria curta</name>
    <dbReference type="NCBI Taxonomy" id="42375"/>
    <lineage>
        <taxon>Eukaryota</taxon>
        <taxon>Fungi</taxon>
        <taxon>Dikarya</taxon>
        <taxon>Ascomycota</taxon>
        <taxon>Pezizomycotina</taxon>
        <taxon>Sordariomycetes</taxon>
        <taxon>Xylariomycetidae</taxon>
        <taxon>Xylariales</taxon>
        <taxon>Xylariaceae</taxon>
        <taxon>Xylaria</taxon>
    </lineage>
</organism>
<dbReference type="Proteomes" id="UP001143856">
    <property type="component" value="Unassembled WGS sequence"/>
</dbReference>
<gene>
    <name evidence="1" type="ORF">NUW58_g5017</name>
</gene>
<name>A0ACC1P6F4_9PEZI</name>
<protein>
    <submittedName>
        <fullName evidence="1">Uncharacterized protein</fullName>
    </submittedName>
</protein>
<dbReference type="EMBL" id="JAPDGR010000943">
    <property type="protein sequence ID" value="KAJ2986466.1"/>
    <property type="molecule type" value="Genomic_DNA"/>
</dbReference>
<accession>A0ACC1P6F4</accession>
<evidence type="ECO:0000313" key="2">
    <source>
        <dbReference type="Proteomes" id="UP001143856"/>
    </source>
</evidence>
<proteinExistence type="predicted"/>
<evidence type="ECO:0000313" key="1">
    <source>
        <dbReference type="EMBL" id="KAJ2986466.1"/>
    </source>
</evidence>
<sequence>MTLADSAIIGIIALLVMCIPGVRYLSRIIRRKLRSRQKQASNNYTVLPLSDYLRPLSDPLGGASMYPSPTPPTLIGTFGMTRQATNVGASENPFVPNFTSFVAVSMSATMVWPAVDLPPRGSGRSISRTG</sequence>
<keyword evidence="2" id="KW-1185">Reference proteome</keyword>
<reference evidence="1" key="1">
    <citation type="submission" date="2022-10" db="EMBL/GenBank/DDBJ databases">
        <title>Genome Sequence of Xylaria curta.</title>
        <authorList>
            <person name="Buettner E."/>
        </authorList>
    </citation>
    <scope>NUCLEOTIDE SEQUENCE</scope>
    <source>
        <strain evidence="1">Babe10</strain>
    </source>
</reference>
<comment type="caution">
    <text evidence="1">The sequence shown here is derived from an EMBL/GenBank/DDBJ whole genome shotgun (WGS) entry which is preliminary data.</text>
</comment>